<reference evidence="2" key="2">
    <citation type="submission" date="2020-09" db="EMBL/GenBank/DDBJ databases">
        <authorList>
            <person name="Sun Q."/>
            <person name="Zhou Y."/>
        </authorList>
    </citation>
    <scope>NUCLEOTIDE SEQUENCE</scope>
    <source>
        <strain evidence="2">CGMCC 1.12924</strain>
    </source>
</reference>
<name>A0A8J2VA03_9FLAO</name>
<gene>
    <name evidence="2" type="ORF">GCM10011312_16220</name>
</gene>
<comment type="caution">
    <text evidence="2">The sequence shown here is derived from an EMBL/GenBank/DDBJ whole genome shotgun (WGS) entry which is preliminary data.</text>
</comment>
<keyword evidence="3" id="KW-1185">Reference proteome</keyword>
<evidence type="ECO:0000313" key="3">
    <source>
        <dbReference type="Proteomes" id="UP000652231"/>
    </source>
</evidence>
<dbReference type="Proteomes" id="UP000652231">
    <property type="component" value="Unassembled WGS sequence"/>
</dbReference>
<evidence type="ECO:0000256" key="1">
    <source>
        <dbReference type="SAM" id="SignalP"/>
    </source>
</evidence>
<dbReference type="AlphaFoldDB" id="A0A8J2VA03"/>
<proteinExistence type="predicted"/>
<keyword evidence="1" id="KW-0732">Signal</keyword>
<evidence type="ECO:0000313" key="2">
    <source>
        <dbReference type="EMBL" id="GGD93237.1"/>
    </source>
</evidence>
<evidence type="ECO:0008006" key="4">
    <source>
        <dbReference type="Google" id="ProtNLM"/>
    </source>
</evidence>
<organism evidence="2 3">
    <name type="scientific">Planktosalinus lacus</name>
    <dbReference type="NCBI Taxonomy" id="1526573"/>
    <lineage>
        <taxon>Bacteria</taxon>
        <taxon>Pseudomonadati</taxon>
        <taxon>Bacteroidota</taxon>
        <taxon>Flavobacteriia</taxon>
        <taxon>Flavobacteriales</taxon>
        <taxon>Flavobacteriaceae</taxon>
        <taxon>Planktosalinus</taxon>
    </lineage>
</organism>
<protein>
    <recommendedName>
        <fullName evidence="4">Adhesin domain-containing protein</fullName>
    </recommendedName>
</protein>
<reference evidence="2" key="1">
    <citation type="journal article" date="2014" name="Int. J. Syst. Evol. Microbiol.">
        <title>Complete genome sequence of Corynebacterium casei LMG S-19264T (=DSM 44701T), isolated from a smear-ripened cheese.</title>
        <authorList>
            <consortium name="US DOE Joint Genome Institute (JGI-PGF)"/>
            <person name="Walter F."/>
            <person name="Albersmeier A."/>
            <person name="Kalinowski J."/>
            <person name="Ruckert C."/>
        </authorList>
    </citation>
    <scope>NUCLEOTIDE SEQUENCE</scope>
    <source>
        <strain evidence="2">CGMCC 1.12924</strain>
    </source>
</reference>
<dbReference type="RefSeq" id="WP_188441386.1">
    <property type="nucleotide sequence ID" value="NZ_BMGK01000006.1"/>
</dbReference>
<dbReference type="EMBL" id="BMGK01000006">
    <property type="protein sequence ID" value="GGD93237.1"/>
    <property type="molecule type" value="Genomic_DNA"/>
</dbReference>
<feature type="signal peptide" evidence="1">
    <location>
        <begin position="1"/>
        <end position="20"/>
    </location>
</feature>
<sequence length="363" mass="40670">MKPLYKVIILLFLLPAVVIANDSNLNGKHTKEKKIKKQFEVSEKALLKINNRYGNVDITTWNQNSISIEVTIITNGNNEEEVQKRLDEITVEFNASKSQVSAETLIAKKKSNWSFWGSNTGKVNMKINYLVKMPISNSLDIKNDYGAISLNEIDGNVNISCNYGTFILGDLNGSENFLQFDYTTKASINYINQATINADYSEYEIKKANNISYNGDYTRVLIEEVKEKIDFGTSYGKVQINAANSVKGESRYVTSTFGKISNSLELDSKYGRISVDELKKGFKNVFINAKYTSIEIGYNADANFDLETNLSYANLSGQNNFEFTVQNIQNTKKDFKGYYGSSNSGNSIQIISGYGGVTLKKNN</sequence>
<feature type="chain" id="PRO_5035257746" description="Adhesin domain-containing protein" evidence="1">
    <location>
        <begin position="21"/>
        <end position="363"/>
    </location>
</feature>
<accession>A0A8J2VA03</accession>